<dbReference type="InterPro" id="IPR012373">
    <property type="entry name" value="Ferrdict_sens_TM"/>
</dbReference>
<protein>
    <submittedName>
        <fullName evidence="3">Ferric-dicitrate binding protein FerR (Iron transport regulator)</fullName>
    </submittedName>
</protein>
<accession>A0A2H9VW78</accession>
<evidence type="ECO:0000259" key="2">
    <source>
        <dbReference type="Pfam" id="PF04773"/>
    </source>
</evidence>
<proteinExistence type="predicted"/>
<dbReference type="Proteomes" id="UP000242687">
    <property type="component" value="Unassembled WGS sequence"/>
</dbReference>
<dbReference type="PANTHER" id="PTHR30273:SF2">
    <property type="entry name" value="PROTEIN FECR"/>
    <property type="match status" value="1"/>
</dbReference>
<gene>
    <name evidence="3" type="ORF">CLV57_2103</name>
</gene>
<reference evidence="3 4" key="1">
    <citation type="submission" date="2017-11" db="EMBL/GenBank/DDBJ databases">
        <title>Genomic Encyclopedia of Archaeal and Bacterial Type Strains, Phase II (KMG-II): From Individual Species to Whole Genera.</title>
        <authorList>
            <person name="Goeker M."/>
        </authorList>
    </citation>
    <scope>NUCLEOTIDE SEQUENCE [LARGE SCALE GENOMIC DNA]</scope>
    <source>
        <strain evidence="3 4">DSM 28175</strain>
    </source>
</reference>
<dbReference type="Gene3D" id="2.60.120.1440">
    <property type="match status" value="1"/>
</dbReference>
<dbReference type="PIRSF" id="PIRSF018266">
    <property type="entry name" value="FecR"/>
    <property type="match status" value="1"/>
</dbReference>
<feature type="domain" description="FecR protein" evidence="2">
    <location>
        <begin position="120"/>
        <end position="221"/>
    </location>
</feature>
<dbReference type="OrthoDB" id="1523489at2"/>
<dbReference type="InterPro" id="IPR006860">
    <property type="entry name" value="FecR"/>
</dbReference>
<name>A0A2H9VW78_9SPHI</name>
<dbReference type="GO" id="GO:0016989">
    <property type="term" value="F:sigma factor antagonist activity"/>
    <property type="evidence" value="ECO:0007669"/>
    <property type="project" value="TreeGrafter"/>
</dbReference>
<keyword evidence="1" id="KW-0812">Transmembrane</keyword>
<feature type="transmembrane region" description="Helical" evidence="1">
    <location>
        <begin position="96"/>
        <end position="115"/>
    </location>
</feature>
<keyword evidence="1" id="KW-1133">Transmembrane helix</keyword>
<evidence type="ECO:0000256" key="1">
    <source>
        <dbReference type="SAM" id="Phobius"/>
    </source>
</evidence>
<evidence type="ECO:0000313" key="4">
    <source>
        <dbReference type="Proteomes" id="UP000242687"/>
    </source>
</evidence>
<keyword evidence="4" id="KW-1185">Reference proteome</keyword>
<evidence type="ECO:0000313" key="3">
    <source>
        <dbReference type="EMBL" id="PJJ85075.1"/>
    </source>
</evidence>
<dbReference type="AlphaFoldDB" id="A0A2H9VW78"/>
<sequence>MKNYDEYSFQDFLDDDSFIALAKHGPAPERAHWEQWLATQPENATLYRDALNFLQIVNSAKPVIDSDSNTKLVWRQINHQLSVVQKRATRVKRLRVWSAMAASVILLLGGAWWYLNSIVVITTGNGEQQLVKLPDDSEIQLNANSSLSYHRAWAIQSMREVWLNGEALFKVNHLNKDANSIKASERFVAHAANVQISVLGTEFNVKNRRDRVVISLVKGKISVSNTKKSKSIIMLPGDALQIKNDQFVRLPINQLANKPLAWTQHKIMASGLTVADIIENYEDTYGGQIIVDNPSVKAKRIDGIISLQNKENTLYMLANLLNATIEQRNDSTFYFRSNNTKH</sequence>
<organism evidence="3 4">
    <name type="scientific">Mucilaginibacter auburnensis</name>
    <dbReference type="NCBI Taxonomy" id="1457233"/>
    <lineage>
        <taxon>Bacteria</taxon>
        <taxon>Pseudomonadati</taxon>
        <taxon>Bacteroidota</taxon>
        <taxon>Sphingobacteriia</taxon>
        <taxon>Sphingobacteriales</taxon>
        <taxon>Sphingobacteriaceae</taxon>
        <taxon>Mucilaginibacter</taxon>
    </lineage>
</organism>
<dbReference type="RefSeq" id="WP_100341227.1">
    <property type="nucleotide sequence ID" value="NZ_PGFJ01000001.1"/>
</dbReference>
<dbReference type="EMBL" id="PGFJ01000001">
    <property type="protein sequence ID" value="PJJ85075.1"/>
    <property type="molecule type" value="Genomic_DNA"/>
</dbReference>
<comment type="caution">
    <text evidence="3">The sequence shown here is derived from an EMBL/GenBank/DDBJ whole genome shotgun (WGS) entry which is preliminary data.</text>
</comment>
<keyword evidence="1" id="KW-0472">Membrane</keyword>
<dbReference type="Pfam" id="PF04773">
    <property type="entry name" value="FecR"/>
    <property type="match status" value="1"/>
</dbReference>
<dbReference type="PANTHER" id="PTHR30273">
    <property type="entry name" value="PERIPLASMIC SIGNAL SENSOR AND SIGMA FACTOR ACTIVATOR FECR-RELATED"/>
    <property type="match status" value="1"/>
</dbReference>